<keyword evidence="2" id="KW-1133">Transmembrane helix</keyword>
<evidence type="ECO:0008006" key="5">
    <source>
        <dbReference type="Google" id="ProtNLM"/>
    </source>
</evidence>
<protein>
    <recommendedName>
        <fullName evidence="5">Chemotaxis protein</fullName>
    </recommendedName>
</protein>
<comment type="caution">
    <text evidence="3">The sequence shown here is derived from an EMBL/GenBank/DDBJ whole genome shotgun (WGS) entry which is preliminary data.</text>
</comment>
<reference evidence="4" key="1">
    <citation type="journal article" date="2019" name="Int. J. Syst. Evol. Microbiol.">
        <title>The Global Catalogue of Microorganisms (GCM) 10K type strain sequencing project: providing services to taxonomists for standard genome sequencing and annotation.</title>
        <authorList>
            <consortium name="The Broad Institute Genomics Platform"/>
            <consortium name="The Broad Institute Genome Sequencing Center for Infectious Disease"/>
            <person name="Wu L."/>
            <person name="Ma J."/>
        </authorList>
    </citation>
    <scope>NUCLEOTIDE SEQUENCE [LARGE SCALE GENOMIC DNA]</scope>
    <source>
        <strain evidence="4">CGMCC 1.16033</strain>
    </source>
</reference>
<evidence type="ECO:0000313" key="3">
    <source>
        <dbReference type="EMBL" id="GGE65489.1"/>
    </source>
</evidence>
<name>A0ABQ1SWJ7_9GAMM</name>
<dbReference type="RefSeq" id="WP_100143678.1">
    <property type="nucleotide sequence ID" value="NZ_BMKO01000001.1"/>
</dbReference>
<dbReference type="EMBL" id="BMKO01000001">
    <property type="protein sequence ID" value="GGE65489.1"/>
    <property type="molecule type" value="Genomic_DNA"/>
</dbReference>
<accession>A0ABQ1SWJ7</accession>
<feature type="transmembrane region" description="Helical" evidence="2">
    <location>
        <begin position="244"/>
        <end position="262"/>
    </location>
</feature>
<keyword evidence="2" id="KW-0472">Membrane</keyword>
<dbReference type="Proteomes" id="UP000606498">
    <property type="component" value="Unassembled WGS sequence"/>
</dbReference>
<sequence>MGSSSRSNSTQTTSNESTTFGISGANNGLILNGSGNTVTDGGAFDIVGRIVDVFPQLFSQGAGMVDSGFNAVTDVALMGERQNENVLNAMVDLYGETSNAQSEMLRLGADVLTDTGEILNRQQTEAYDFGREAMDQVGQTADSAIFANSQVTQAALDGNYDLTALVATALEKANLNNTDLASKAMDNSTYLATELSSNAMAATNDASKDAFRQLADGFDSMMGFAEQYSRSDGAALAESNNKTMLFALGGVTVTALAVAYVMRGK</sequence>
<feature type="region of interest" description="Disordered" evidence="1">
    <location>
        <begin position="1"/>
        <end position="20"/>
    </location>
</feature>
<evidence type="ECO:0000256" key="2">
    <source>
        <dbReference type="SAM" id="Phobius"/>
    </source>
</evidence>
<evidence type="ECO:0000256" key="1">
    <source>
        <dbReference type="SAM" id="MobiDB-lite"/>
    </source>
</evidence>
<gene>
    <name evidence="3" type="ORF">GCM10011520_02810</name>
</gene>
<keyword evidence="4" id="KW-1185">Reference proteome</keyword>
<feature type="compositionally biased region" description="Low complexity" evidence="1">
    <location>
        <begin position="1"/>
        <end position="19"/>
    </location>
</feature>
<evidence type="ECO:0000313" key="4">
    <source>
        <dbReference type="Proteomes" id="UP000606498"/>
    </source>
</evidence>
<keyword evidence="2" id="KW-0812">Transmembrane</keyword>
<organism evidence="3 4">
    <name type="scientific">Shewanella carassii</name>
    <dbReference type="NCBI Taxonomy" id="1987584"/>
    <lineage>
        <taxon>Bacteria</taxon>
        <taxon>Pseudomonadati</taxon>
        <taxon>Pseudomonadota</taxon>
        <taxon>Gammaproteobacteria</taxon>
        <taxon>Alteromonadales</taxon>
        <taxon>Shewanellaceae</taxon>
        <taxon>Shewanella</taxon>
    </lineage>
</organism>
<proteinExistence type="predicted"/>